<comment type="caution">
    <text evidence="1">The sequence shown here is derived from an EMBL/GenBank/DDBJ whole genome shotgun (WGS) entry which is preliminary data.</text>
</comment>
<protein>
    <submittedName>
        <fullName evidence="1">Uncharacterized protein</fullName>
    </submittedName>
</protein>
<organism evidence="1 2">
    <name type="scientific">Candidatus Yanofskybacteria bacterium RIFCSPHIGHO2_01_FULL_39_8b</name>
    <dbReference type="NCBI Taxonomy" id="1802659"/>
    <lineage>
        <taxon>Bacteria</taxon>
        <taxon>Candidatus Yanofskyibacteriota</taxon>
    </lineage>
</organism>
<dbReference type="AlphaFoldDB" id="A0A1F8ED45"/>
<accession>A0A1F8ED45</accession>
<dbReference type="Proteomes" id="UP000177594">
    <property type="component" value="Unassembled WGS sequence"/>
</dbReference>
<sequence length="156" mass="18605">MVEDIEWEFFKLKNFTIELADSFRDKKVMRSEHLLKINDQIRLCDHLAETRIQIYYLFIAFSCWEKYYKFFLKYRPNVDTVAIPNICLKTKKYPGQETKEPPQTEALVKIKNNPDNPKKTWEETITKNDKCFLRSLRIAAVNPELCYPEEDENDGA</sequence>
<gene>
    <name evidence="1" type="ORF">A2817_02310</name>
</gene>
<reference evidence="1 2" key="1">
    <citation type="journal article" date="2016" name="Nat. Commun.">
        <title>Thousands of microbial genomes shed light on interconnected biogeochemical processes in an aquifer system.</title>
        <authorList>
            <person name="Anantharaman K."/>
            <person name="Brown C.T."/>
            <person name="Hug L.A."/>
            <person name="Sharon I."/>
            <person name="Castelle C.J."/>
            <person name="Probst A.J."/>
            <person name="Thomas B.C."/>
            <person name="Singh A."/>
            <person name="Wilkins M.J."/>
            <person name="Karaoz U."/>
            <person name="Brodie E.L."/>
            <person name="Williams K.H."/>
            <person name="Hubbard S.S."/>
            <person name="Banfield J.F."/>
        </authorList>
    </citation>
    <scope>NUCLEOTIDE SEQUENCE [LARGE SCALE GENOMIC DNA]</scope>
</reference>
<dbReference type="EMBL" id="MGIZ01000033">
    <property type="protein sequence ID" value="OGM98710.1"/>
    <property type="molecule type" value="Genomic_DNA"/>
</dbReference>
<name>A0A1F8ED45_9BACT</name>
<evidence type="ECO:0000313" key="2">
    <source>
        <dbReference type="Proteomes" id="UP000177594"/>
    </source>
</evidence>
<evidence type="ECO:0000313" key="1">
    <source>
        <dbReference type="EMBL" id="OGM98710.1"/>
    </source>
</evidence>
<proteinExistence type="predicted"/>